<comment type="caution">
    <text evidence="3">The sequence shown here is derived from an EMBL/GenBank/DDBJ whole genome shotgun (WGS) entry which is preliminary data.</text>
</comment>
<dbReference type="Gene3D" id="1.10.10.60">
    <property type="entry name" value="Homeodomain-like"/>
    <property type="match status" value="1"/>
</dbReference>
<dbReference type="AlphaFoldDB" id="U5E435"/>
<accession>U5E435</accession>
<name>U5E435_NOCAS</name>
<evidence type="ECO:0000313" key="4">
    <source>
        <dbReference type="Proteomes" id="UP000017048"/>
    </source>
</evidence>
<dbReference type="PROSITE" id="PS01124">
    <property type="entry name" value="HTH_ARAC_FAMILY_2"/>
    <property type="match status" value="1"/>
</dbReference>
<dbReference type="eggNOG" id="COG2207">
    <property type="taxonomic scope" value="Bacteria"/>
</dbReference>
<protein>
    <submittedName>
        <fullName evidence="3">AraC family transcriptional regulator</fullName>
    </submittedName>
</protein>
<gene>
    <name evidence="3" type="ORF">NCAST_20_01600</name>
</gene>
<dbReference type="Pfam" id="PF12833">
    <property type="entry name" value="HTH_18"/>
    <property type="match status" value="1"/>
</dbReference>
<evidence type="ECO:0000259" key="2">
    <source>
        <dbReference type="PROSITE" id="PS01124"/>
    </source>
</evidence>
<dbReference type="Pfam" id="PF12625">
    <property type="entry name" value="Arabinose_bd"/>
    <property type="match status" value="1"/>
</dbReference>
<dbReference type="EMBL" id="BAFO02000020">
    <property type="protein sequence ID" value="GAD83592.1"/>
    <property type="molecule type" value="Genomic_DNA"/>
</dbReference>
<organism evidence="3 4">
    <name type="scientific">Nocardia asteroides NBRC 15531</name>
    <dbReference type="NCBI Taxonomy" id="1110697"/>
    <lineage>
        <taxon>Bacteria</taxon>
        <taxon>Bacillati</taxon>
        <taxon>Actinomycetota</taxon>
        <taxon>Actinomycetes</taxon>
        <taxon>Mycobacteriales</taxon>
        <taxon>Nocardiaceae</taxon>
        <taxon>Nocardia</taxon>
    </lineage>
</organism>
<feature type="domain" description="HTH araC/xylS-type" evidence="2">
    <location>
        <begin position="250"/>
        <end position="346"/>
    </location>
</feature>
<keyword evidence="1" id="KW-0238">DNA-binding</keyword>
<dbReference type="PANTHER" id="PTHR47894:SF1">
    <property type="entry name" value="HTH-TYPE TRANSCRIPTIONAL REGULATOR VQSM"/>
    <property type="match status" value="1"/>
</dbReference>
<dbReference type="PANTHER" id="PTHR47894">
    <property type="entry name" value="HTH-TYPE TRANSCRIPTIONAL REGULATOR GADX"/>
    <property type="match status" value="1"/>
</dbReference>
<dbReference type="GO" id="GO:0000976">
    <property type="term" value="F:transcription cis-regulatory region binding"/>
    <property type="evidence" value="ECO:0007669"/>
    <property type="project" value="TreeGrafter"/>
</dbReference>
<dbReference type="GO" id="GO:0005829">
    <property type="term" value="C:cytosol"/>
    <property type="evidence" value="ECO:0007669"/>
    <property type="project" value="TreeGrafter"/>
</dbReference>
<dbReference type="InterPro" id="IPR032687">
    <property type="entry name" value="AraC-type_N"/>
</dbReference>
<keyword evidence="4" id="KW-1185">Reference proteome</keyword>
<evidence type="ECO:0000313" key="3">
    <source>
        <dbReference type="EMBL" id="GAD83592.1"/>
    </source>
</evidence>
<evidence type="ECO:0000256" key="1">
    <source>
        <dbReference type="ARBA" id="ARBA00023125"/>
    </source>
</evidence>
<dbReference type="Proteomes" id="UP000017048">
    <property type="component" value="Unassembled WGS sequence"/>
</dbReference>
<reference evidence="3 4" key="1">
    <citation type="journal article" date="2014" name="BMC Genomics">
        <title>Genome based analysis of type-I polyketide synthase and nonribosomal peptide synthetase gene clusters in seven strains of five representative Nocardia species.</title>
        <authorList>
            <person name="Komaki H."/>
            <person name="Ichikawa N."/>
            <person name="Hosoyama A."/>
            <person name="Takahashi-Nakaguchi A."/>
            <person name="Matsuzawa T."/>
            <person name="Suzuki K."/>
            <person name="Fujita N."/>
            <person name="Gonoi T."/>
        </authorList>
    </citation>
    <scope>NUCLEOTIDE SEQUENCE [LARGE SCALE GENOMIC DNA]</scope>
    <source>
        <strain evidence="3 4">NBRC 15531</strain>
    </source>
</reference>
<proteinExistence type="predicted"/>
<dbReference type="GO" id="GO:0003700">
    <property type="term" value="F:DNA-binding transcription factor activity"/>
    <property type="evidence" value="ECO:0007669"/>
    <property type="project" value="InterPro"/>
</dbReference>
<dbReference type="STRING" id="1824.SAMN05444423_101894"/>
<dbReference type="OrthoDB" id="5241536at2"/>
<dbReference type="InterPro" id="IPR018060">
    <property type="entry name" value="HTH_AraC"/>
</dbReference>
<dbReference type="GeneID" id="91513838"/>
<dbReference type="SMART" id="SM00342">
    <property type="entry name" value="HTH_ARAC"/>
    <property type="match status" value="1"/>
</dbReference>
<dbReference type="RefSeq" id="WP_019049572.1">
    <property type="nucleotide sequence ID" value="NZ_BAFO02000020.1"/>
</dbReference>
<sequence length="346" mass="36522">MSGGAGTEGSGTGSRLDGTVSTHLVRLLVDEARRAGASEDQLARVPGTGEVILRGELNRVPMSSLLRLWELIAHARPGAGSGAAVAAAAPLGSLNTWDYLVTTGPTLADSLRAAQPYHRLVTAATEGFDLSGDGELTVGYRTSAGDPLVASVVNEYVLAYYLRRAREATGRPLTPTRVSFGHRAPADRAGLIAVFGTDRIDFDAESDAITFHADDATAPLPRADPMLANLVRSHAELVLASARPVADPLDAFRIALAAALDAGDPALARVAKSLAMSPRTVQRHLAEHGTSWRDELDLLRYERARALLDAGHSTATVAEQLAFSDDRALRKAFHRWAGTTPGARAG</sequence>